<dbReference type="PROSITE" id="PS51257">
    <property type="entry name" value="PROKAR_LIPOPROTEIN"/>
    <property type="match status" value="1"/>
</dbReference>
<keyword evidence="1" id="KW-0732">Signal</keyword>
<dbReference type="EMBL" id="WTYV01000003">
    <property type="protein sequence ID" value="MXO71993.1"/>
    <property type="molecule type" value="Genomic_DNA"/>
</dbReference>
<feature type="signal peptide" evidence="1">
    <location>
        <begin position="1"/>
        <end position="22"/>
    </location>
</feature>
<organism evidence="2 3">
    <name type="scientific">Alteraurantiacibacter buctensis</name>
    <dbReference type="NCBI Taxonomy" id="1503981"/>
    <lineage>
        <taxon>Bacteria</taxon>
        <taxon>Pseudomonadati</taxon>
        <taxon>Pseudomonadota</taxon>
        <taxon>Alphaproteobacteria</taxon>
        <taxon>Sphingomonadales</taxon>
        <taxon>Erythrobacteraceae</taxon>
        <taxon>Alteraurantiacibacter</taxon>
    </lineage>
</organism>
<evidence type="ECO:0000313" key="2">
    <source>
        <dbReference type="EMBL" id="MXO71993.1"/>
    </source>
</evidence>
<reference evidence="2 3" key="1">
    <citation type="submission" date="2019-12" db="EMBL/GenBank/DDBJ databases">
        <title>Genomic-based taxomic classification of the family Erythrobacteraceae.</title>
        <authorList>
            <person name="Xu L."/>
        </authorList>
    </citation>
    <scope>NUCLEOTIDE SEQUENCE [LARGE SCALE GENOMIC DNA]</scope>
    <source>
        <strain evidence="2 3">M0322</strain>
    </source>
</reference>
<name>A0A844Z261_9SPHN</name>
<dbReference type="OrthoDB" id="458378at2"/>
<dbReference type="Proteomes" id="UP000466966">
    <property type="component" value="Unassembled WGS sequence"/>
</dbReference>
<feature type="chain" id="PRO_5032608588" description="Lipoprotein" evidence="1">
    <location>
        <begin position="23"/>
        <end position="132"/>
    </location>
</feature>
<evidence type="ECO:0000313" key="3">
    <source>
        <dbReference type="Proteomes" id="UP000466966"/>
    </source>
</evidence>
<comment type="caution">
    <text evidence="2">The sequence shown here is derived from an EMBL/GenBank/DDBJ whole genome shotgun (WGS) entry which is preliminary data.</text>
</comment>
<gene>
    <name evidence="2" type="ORF">GRI99_10130</name>
</gene>
<sequence>MHTAIRTLAAALGLAVATPALAACPVGQYEAVGWNPGGPADGEPSYQARVTIAERGADVCTIDWVVGRNQRFSAVALYDERTQQLHGSYANLEEGWFGVVSYRREGDRWIGEWAIYNTGTSDRGREILTRRR</sequence>
<evidence type="ECO:0008006" key="4">
    <source>
        <dbReference type="Google" id="ProtNLM"/>
    </source>
</evidence>
<dbReference type="RefSeq" id="WP_160771918.1">
    <property type="nucleotide sequence ID" value="NZ_WTYV01000003.1"/>
</dbReference>
<evidence type="ECO:0000256" key="1">
    <source>
        <dbReference type="SAM" id="SignalP"/>
    </source>
</evidence>
<dbReference type="AlphaFoldDB" id="A0A844Z261"/>
<proteinExistence type="predicted"/>
<keyword evidence="3" id="KW-1185">Reference proteome</keyword>
<accession>A0A844Z261</accession>
<protein>
    <recommendedName>
        <fullName evidence="4">Lipoprotein</fullName>
    </recommendedName>
</protein>